<feature type="compositionally biased region" description="Low complexity" evidence="8">
    <location>
        <begin position="38"/>
        <end position="55"/>
    </location>
</feature>
<comment type="subcellular location">
    <subcellularLocation>
        <location evidence="1">Membrane</location>
        <topology evidence="1">Multi-pass membrane protein</topology>
    </subcellularLocation>
</comment>
<organism evidence="11 12">
    <name type="scientific">Lodderomyces beijingensis</name>
    <dbReference type="NCBI Taxonomy" id="1775926"/>
    <lineage>
        <taxon>Eukaryota</taxon>
        <taxon>Fungi</taxon>
        <taxon>Dikarya</taxon>
        <taxon>Ascomycota</taxon>
        <taxon>Saccharomycotina</taxon>
        <taxon>Pichiomycetes</taxon>
        <taxon>Debaryomycetaceae</taxon>
        <taxon>Candida/Lodderomyces clade</taxon>
        <taxon>Lodderomyces</taxon>
    </lineage>
</organism>
<dbReference type="InterPro" id="IPR050524">
    <property type="entry name" value="APC_YAT"/>
</dbReference>
<evidence type="ECO:0000256" key="6">
    <source>
        <dbReference type="ARBA" id="ARBA00022989"/>
    </source>
</evidence>
<evidence type="ECO:0000259" key="10">
    <source>
        <dbReference type="Pfam" id="PF00324"/>
    </source>
</evidence>
<dbReference type="InterPro" id="IPR004841">
    <property type="entry name" value="AA-permease/SLC12A_dom"/>
</dbReference>
<keyword evidence="12" id="KW-1185">Reference proteome</keyword>
<feature type="transmembrane region" description="Helical" evidence="9">
    <location>
        <begin position="439"/>
        <end position="457"/>
    </location>
</feature>
<accession>A0ABP0ZFR5</accession>
<comment type="similarity">
    <text evidence="2">Belongs to the amino acid-polyamine-organocation (APC) superfamily. YAT (TC 2.A.3.10) family.</text>
</comment>
<dbReference type="PANTHER" id="PTHR43341">
    <property type="entry name" value="AMINO ACID PERMEASE"/>
    <property type="match status" value="1"/>
</dbReference>
<evidence type="ECO:0000256" key="4">
    <source>
        <dbReference type="ARBA" id="ARBA00022692"/>
    </source>
</evidence>
<evidence type="ECO:0000313" key="12">
    <source>
        <dbReference type="Proteomes" id="UP001497383"/>
    </source>
</evidence>
<name>A0ABP0ZFR5_9ASCO</name>
<gene>
    <name evidence="11" type="ORF">LODBEIA_P02440</name>
</gene>
<feature type="transmembrane region" description="Helical" evidence="9">
    <location>
        <begin position="547"/>
        <end position="564"/>
    </location>
</feature>
<dbReference type="PANTHER" id="PTHR43341:SF10">
    <property type="entry name" value="S-ADENOSYLMETHIONINE PERMEASE SAM3-RELATED"/>
    <property type="match status" value="1"/>
</dbReference>
<keyword evidence="6 9" id="KW-1133">Transmembrane helix</keyword>
<dbReference type="InterPro" id="IPR004840">
    <property type="entry name" value="Amino_acid_permease_CS"/>
</dbReference>
<dbReference type="InterPro" id="IPR004762">
    <property type="entry name" value="Amino_acid_permease_fungi"/>
</dbReference>
<reference evidence="11 12" key="1">
    <citation type="submission" date="2024-03" db="EMBL/GenBank/DDBJ databases">
        <authorList>
            <person name="Brejova B."/>
        </authorList>
    </citation>
    <scope>NUCLEOTIDE SEQUENCE [LARGE SCALE GENOMIC DNA]</scope>
    <source>
        <strain evidence="11 12">CBS 14171</strain>
    </source>
</reference>
<feature type="transmembrane region" description="Helical" evidence="9">
    <location>
        <begin position="504"/>
        <end position="527"/>
    </location>
</feature>
<dbReference type="RefSeq" id="XP_066827182.1">
    <property type="nucleotide sequence ID" value="XM_066972439.1"/>
</dbReference>
<feature type="transmembrane region" description="Helical" evidence="9">
    <location>
        <begin position="299"/>
        <end position="321"/>
    </location>
</feature>
<dbReference type="EMBL" id="OZ022405">
    <property type="protein sequence ID" value="CAK9435517.1"/>
    <property type="molecule type" value="Genomic_DNA"/>
</dbReference>
<evidence type="ECO:0000256" key="9">
    <source>
        <dbReference type="SAM" id="Phobius"/>
    </source>
</evidence>
<dbReference type="NCBIfam" id="TIGR00913">
    <property type="entry name" value="2A0310"/>
    <property type="match status" value="1"/>
</dbReference>
<dbReference type="Proteomes" id="UP001497383">
    <property type="component" value="Chromosome 1"/>
</dbReference>
<proteinExistence type="inferred from homology"/>
<dbReference type="Pfam" id="PF00324">
    <property type="entry name" value="AA_permease"/>
    <property type="match status" value="1"/>
</dbReference>
<dbReference type="GeneID" id="92205440"/>
<feature type="transmembrane region" description="Helical" evidence="9">
    <location>
        <begin position="226"/>
        <end position="247"/>
    </location>
</feature>
<keyword evidence="5" id="KW-0029">Amino-acid transport</keyword>
<evidence type="ECO:0000256" key="1">
    <source>
        <dbReference type="ARBA" id="ARBA00004141"/>
    </source>
</evidence>
<feature type="transmembrane region" description="Helical" evidence="9">
    <location>
        <begin position="187"/>
        <end position="206"/>
    </location>
</feature>
<feature type="domain" description="Amino acid permease/ SLC12A" evidence="10">
    <location>
        <begin position="119"/>
        <end position="573"/>
    </location>
</feature>
<feature type="transmembrane region" description="Helical" evidence="9">
    <location>
        <begin position="393"/>
        <end position="418"/>
    </location>
</feature>
<keyword evidence="4 9" id="KW-0812">Transmembrane</keyword>
<keyword evidence="3" id="KW-0813">Transport</keyword>
<feature type="transmembrane region" description="Helical" evidence="9">
    <location>
        <begin position="463"/>
        <end position="483"/>
    </location>
</feature>
<keyword evidence="7 9" id="KW-0472">Membrane</keyword>
<evidence type="ECO:0000313" key="11">
    <source>
        <dbReference type="EMBL" id="CAK9435517.1"/>
    </source>
</evidence>
<dbReference type="PROSITE" id="PS00218">
    <property type="entry name" value="AMINO_ACID_PERMEASE_1"/>
    <property type="match status" value="1"/>
</dbReference>
<feature type="transmembrane region" description="Helical" evidence="9">
    <location>
        <begin position="117"/>
        <end position="135"/>
    </location>
</feature>
<evidence type="ECO:0000256" key="3">
    <source>
        <dbReference type="ARBA" id="ARBA00022448"/>
    </source>
</evidence>
<evidence type="ECO:0000256" key="7">
    <source>
        <dbReference type="ARBA" id="ARBA00023136"/>
    </source>
</evidence>
<evidence type="ECO:0000256" key="8">
    <source>
        <dbReference type="SAM" id="MobiDB-lite"/>
    </source>
</evidence>
<evidence type="ECO:0000256" key="5">
    <source>
        <dbReference type="ARBA" id="ARBA00022970"/>
    </source>
</evidence>
<feature type="transmembrane region" description="Helical" evidence="9">
    <location>
        <begin position="342"/>
        <end position="362"/>
    </location>
</feature>
<feature type="region of interest" description="Disordered" evidence="8">
    <location>
        <begin position="25"/>
        <end position="60"/>
    </location>
</feature>
<protein>
    <recommendedName>
        <fullName evidence="10">Amino acid permease/ SLC12A domain-containing protein</fullName>
    </recommendedName>
</protein>
<sequence length="620" mass="67699">MSSEKENVMDMKSINYRGPAIEEVDSISPTNNAGLIDGSFSGSPYSSDSRSSGSSTIEPVSDSTYHAKIGKPIYKRIVDSFKPMDLEDLGIDTEGMTQLEKSVIATSQSRLVRDLKTYHLIAISLGGSIGTGLFVGSGNALAYGGPASMVIGYFIVCCALLTVINALGELSVQFPINGSFNTFFSRFIDPSWGFTLAIMYYLSWAISYPSELIAAAMTIQYWNTSINSAVWVAIVWVVVSSINFFGVKGYGDVEFVLTIIKVVAVVGFLIVGICITCGVGDQGYIGGKYWHDPGAFNHGFKGVCSVFISAAFSMGGLELCALAAAETKNPRKALPKAVKQTFWRLTIFYFLTSIVIGCLVPYTNPNLLDGSGIAASPFVIAINAGGIKVLPHIMNAVIIAAVISVGNSSVFGASRTLAALAAQGMIPKIFGYIDRKGRPLVAIVITSLIGLLGFLVVNKNEEAVFTWFFAVCSLASFFIWSMINVTHLRWRWALDAQGRSKDEIIFRSPFGVVGSFAGLAVLIFIIATEIWVSLYPIGSTGASVETFWQDCLSLPLLLAIWAAHKTYYRTWNRLWVKLEDIDLDSGRREISLEDLKQELADEREALHSKPFYYRVYHFFC</sequence>
<evidence type="ECO:0000256" key="2">
    <source>
        <dbReference type="ARBA" id="ARBA00006983"/>
    </source>
</evidence>
<feature type="transmembrane region" description="Helical" evidence="9">
    <location>
        <begin position="147"/>
        <end position="167"/>
    </location>
</feature>
<dbReference type="Gene3D" id="1.20.1740.10">
    <property type="entry name" value="Amino acid/polyamine transporter I"/>
    <property type="match status" value="1"/>
</dbReference>
<feature type="transmembrane region" description="Helical" evidence="9">
    <location>
        <begin position="259"/>
        <end position="279"/>
    </location>
</feature>